<name>A0ABQ4Z006_9ASTR</name>
<gene>
    <name evidence="1" type="ORF">Tco_0748948</name>
</gene>
<reference evidence="1" key="2">
    <citation type="submission" date="2022-01" db="EMBL/GenBank/DDBJ databases">
        <authorList>
            <person name="Yamashiro T."/>
            <person name="Shiraishi A."/>
            <person name="Satake H."/>
            <person name="Nakayama K."/>
        </authorList>
    </citation>
    <scope>NUCLEOTIDE SEQUENCE</scope>
</reference>
<sequence>MSSDSTSSEVTYTSISSHGDPLAWVVQSTPSTMHQDEEIIVKDELLGDFCPHQLPCLYGGTTLLTGIHEKDLKGWSSRLSSLWTARTRDRAIRVRIDVAMAGSKLHHPPYLILGEWLCVLLPLRDVAVYHQWRDGMGFGESSTVAASTLLLGHTCRLMGLSEHSGCPPDTKCPGAQGGGLWLVGMSGITVDPSSSAVEDGGKSQRTLEGVNARSDRDCWVQKEDTQGYLCVIVDARGQWTM</sequence>
<evidence type="ECO:0000313" key="1">
    <source>
        <dbReference type="EMBL" id="GJS82407.1"/>
    </source>
</evidence>
<evidence type="ECO:0000313" key="2">
    <source>
        <dbReference type="Proteomes" id="UP001151760"/>
    </source>
</evidence>
<keyword evidence="2" id="KW-1185">Reference proteome</keyword>
<reference evidence="1" key="1">
    <citation type="journal article" date="2022" name="Int. J. Mol. Sci.">
        <title>Draft Genome of Tanacetum Coccineum: Genomic Comparison of Closely Related Tanacetum-Family Plants.</title>
        <authorList>
            <person name="Yamashiro T."/>
            <person name="Shiraishi A."/>
            <person name="Nakayama K."/>
            <person name="Satake H."/>
        </authorList>
    </citation>
    <scope>NUCLEOTIDE SEQUENCE</scope>
</reference>
<dbReference type="Proteomes" id="UP001151760">
    <property type="component" value="Unassembled WGS sequence"/>
</dbReference>
<protein>
    <submittedName>
        <fullName evidence="1">Uncharacterized protein</fullName>
    </submittedName>
</protein>
<proteinExistence type="predicted"/>
<dbReference type="EMBL" id="BQNB010010822">
    <property type="protein sequence ID" value="GJS82407.1"/>
    <property type="molecule type" value="Genomic_DNA"/>
</dbReference>
<organism evidence="1 2">
    <name type="scientific">Tanacetum coccineum</name>
    <dbReference type="NCBI Taxonomy" id="301880"/>
    <lineage>
        <taxon>Eukaryota</taxon>
        <taxon>Viridiplantae</taxon>
        <taxon>Streptophyta</taxon>
        <taxon>Embryophyta</taxon>
        <taxon>Tracheophyta</taxon>
        <taxon>Spermatophyta</taxon>
        <taxon>Magnoliopsida</taxon>
        <taxon>eudicotyledons</taxon>
        <taxon>Gunneridae</taxon>
        <taxon>Pentapetalae</taxon>
        <taxon>asterids</taxon>
        <taxon>campanulids</taxon>
        <taxon>Asterales</taxon>
        <taxon>Asteraceae</taxon>
        <taxon>Asteroideae</taxon>
        <taxon>Anthemideae</taxon>
        <taxon>Anthemidinae</taxon>
        <taxon>Tanacetum</taxon>
    </lineage>
</organism>
<accession>A0ABQ4Z006</accession>
<comment type="caution">
    <text evidence="1">The sequence shown here is derived from an EMBL/GenBank/DDBJ whole genome shotgun (WGS) entry which is preliminary data.</text>
</comment>